<feature type="transmembrane region" description="Helical" evidence="1">
    <location>
        <begin position="267"/>
        <end position="288"/>
    </location>
</feature>
<protein>
    <submittedName>
        <fullName evidence="3">M56 family metallopeptidase</fullName>
    </submittedName>
</protein>
<evidence type="ECO:0000256" key="1">
    <source>
        <dbReference type="SAM" id="Phobius"/>
    </source>
</evidence>
<sequence>MTPLLLYLLKANLALLVLLGLYYGLLRSLTFHSLNRLYLLYAMIFAAMCPLLKLSYWNATALAQPWAVVVYEGAATPVATVAAASPEWLLQAVPVFYSLGVAVLAGQLLLRLAALLRLRNTSVPGSAHGIAYRQLAVAASPFTFGPDIYIGAGPHTAADLHAVLLHEQVHARQAHTLDVLLAHLLRTLCWFNPVAWRLPELVQRNLEFLTDAMVLESGQLPRKAYQYSLLRVSSLLPGPPLASSFSFLPLKHRIAMMNQPKSKRPQTLRYFLALPVAFALLLALPSAVPVSTSAAKAAPAAPLGLPTNAVFYLDGKQVPLAAIQQLDAKTIAGVAVLKGADAARVFAGITQPVVVITTQAGASLPEAEALAARLPHEQQVDVSYLSAEALAYIVKTYPGHRLTGVWKVTTQGQPVRYRAEIAKGRRPLSVLFDEQGHALTQ</sequence>
<evidence type="ECO:0000259" key="2">
    <source>
        <dbReference type="Pfam" id="PF05569"/>
    </source>
</evidence>
<dbReference type="InterPro" id="IPR008756">
    <property type="entry name" value="Peptidase_M56"/>
</dbReference>
<keyword evidence="4" id="KW-1185">Reference proteome</keyword>
<feature type="domain" description="Peptidase M56" evidence="2">
    <location>
        <begin position="146"/>
        <end position="256"/>
    </location>
</feature>
<accession>A0A7G7W7S3</accession>
<dbReference type="Proteomes" id="UP000515489">
    <property type="component" value="Chromosome"/>
</dbReference>
<keyword evidence="1" id="KW-0812">Transmembrane</keyword>
<keyword evidence="1" id="KW-0472">Membrane</keyword>
<reference evidence="3 4" key="1">
    <citation type="submission" date="2020-08" db="EMBL/GenBank/DDBJ databases">
        <title>Hymenobacter sp. S2-20-2 genome sequencing.</title>
        <authorList>
            <person name="Jin L."/>
        </authorList>
    </citation>
    <scope>NUCLEOTIDE SEQUENCE [LARGE SCALE GENOMIC DNA]</scope>
    <source>
        <strain evidence="3 4">S2-20-2</strain>
    </source>
</reference>
<dbReference type="CDD" id="cd07341">
    <property type="entry name" value="M56_BlaR1_MecR1_like"/>
    <property type="match status" value="1"/>
</dbReference>
<feature type="transmembrane region" description="Helical" evidence="1">
    <location>
        <begin position="37"/>
        <end position="56"/>
    </location>
</feature>
<dbReference type="InterPro" id="IPR052173">
    <property type="entry name" value="Beta-lactam_resp_regulator"/>
</dbReference>
<evidence type="ECO:0000313" key="4">
    <source>
        <dbReference type="Proteomes" id="UP000515489"/>
    </source>
</evidence>
<dbReference type="Pfam" id="PF05569">
    <property type="entry name" value="Peptidase_M56"/>
    <property type="match status" value="1"/>
</dbReference>
<name>A0A7G7W7S3_9BACT</name>
<evidence type="ECO:0000313" key="3">
    <source>
        <dbReference type="EMBL" id="QNH62416.1"/>
    </source>
</evidence>
<dbReference type="RefSeq" id="WP_185888328.1">
    <property type="nucleotide sequence ID" value="NZ_CP060202.1"/>
</dbReference>
<feature type="transmembrane region" description="Helical" evidence="1">
    <location>
        <begin position="88"/>
        <end position="110"/>
    </location>
</feature>
<organism evidence="3 4">
    <name type="scientific">Hymenobacter sediminicola</name>
    <dbReference type="NCBI Taxonomy" id="2761579"/>
    <lineage>
        <taxon>Bacteria</taxon>
        <taxon>Pseudomonadati</taxon>
        <taxon>Bacteroidota</taxon>
        <taxon>Cytophagia</taxon>
        <taxon>Cytophagales</taxon>
        <taxon>Hymenobacteraceae</taxon>
        <taxon>Hymenobacter</taxon>
    </lineage>
</organism>
<keyword evidence="1" id="KW-1133">Transmembrane helix</keyword>
<dbReference type="KEGG" id="hsk:H4317_00880"/>
<dbReference type="PANTHER" id="PTHR34978:SF3">
    <property type="entry name" value="SLR0241 PROTEIN"/>
    <property type="match status" value="1"/>
</dbReference>
<dbReference type="AlphaFoldDB" id="A0A7G7W7S3"/>
<gene>
    <name evidence="3" type="ORF">H4317_00880</name>
</gene>
<proteinExistence type="predicted"/>
<feature type="transmembrane region" description="Helical" evidence="1">
    <location>
        <begin position="6"/>
        <end position="25"/>
    </location>
</feature>
<dbReference type="PANTHER" id="PTHR34978">
    <property type="entry name" value="POSSIBLE SENSOR-TRANSDUCER PROTEIN BLAR"/>
    <property type="match status" value="1"/>
</dbReference>
<dbReference type="EMBL" id="CP060202">
    <property type="protein sequence ID" value="QNH62416.1"/>
    <property type="molecule type" value="Genomic_DNA"/>
</dbReference>